<dbReference type="InterPro" id="IPR045247">
    <property type="entry name" value="Oye-like"/>
</dbReference>
<evidence type="ECO:0000256" key="2">
    <source>
        <dbReference type="ARBA" id="ARBA00005979"/>
    </source>
</evidence>
<comment type="cofactor">
    <cofactor evidence="1">
        <name>FMN</name>
        <dbReference type="ChEBI" id="CHEBI:58210"/>
    </cofactor>
</comment>
<keyword evidence="6" id="KW-1185">Reference proteome</keyword>
<reference evidence="5 6" key="1">
    <citation type="submission" date="2018-02" db="EMBL/GenBank/DDBJ databases">
        <title>Novel Leptospira species isolated from soil and water in Japan.</title>
        <authorList>
            <person name="Nakao R."/>
            <person name="Masuzawa T."/>
        </authorList>
    </citation>
    <scope>NUCLEOTIDE SEQUENCE [LARGE SCALE GENOMIC DNA]</scope>
    <source>
        <strain evidence="5 6">YH101</strain>
    </source>
</reference>
<dbReference type="InterPro" id="IPR001155">
    <property type="entry name" value="OxRdtase_FMN_N"/>
</dbReference>
<dbReference type="RefSeq" id="WP_108976785.1">
    <property type="nucleotide sequence ID" value="NZ_BFBB01000007.1"/>
</dbReference>
<organism evidence="5 6">
    <name type="scientific">Leptospira ryugenii</name>
    <dbReference type="NCBI Taxonomy" id="1917863"/>
    <lineage>
        <taxon>Bacteria</taxon>
        <taxon>Pseudomonadati</taxon>
        <taxon>Spirochaetota</taxon>
        <taxon>Spirochaetia</taxon>
        <taxon>Leptospirales</taxon>
        <taxon>Leptospiraceae</taxon>
        <taxon>Leptospira</taxon>
    </lineage>
</organism>
<dbReference type="GO" id="GO:0005829">
    <property type="term" value="C:cytosol"/>
    <property type="evidence" value="ECO:0007669"/>
    <property type="project" value="TreeGrafter"/>
</dbReference>
<evidence type="ECO:0000313" key="5">
    <source>
        <dbReference type="EMBL" id="GBF50766.1"/>
    </source>
</evidence>
<dbReference type="GO" id="GO:0016628">
    <property type="term" value="F:oxidoreductase activity, acting on the CH-CH group of donors, NAD or NADP as acceptor"/>
    <property type="evidence" value="ECO:0007669"/>
    <property type="project" value="UniProtKB-ARBA"/>
</dbReference>
<dbReference type="SUPFAM" id="SSF51395">
    <property type="entry name" value="FMN-linked oxidoreductases"/>
    <property type="match status" value="1"/>
</dbReference>
<protein>
    <submittedName>
        <fullName evidence="5">N-ethylmaleimide reductase, FMN-linked</fullName>
    </submittedName>
</protein>
<dbReference type="Pfam" id="PF00724">
    <property type="entry name" value="Oxidored_FMN"/>
    <property type="match status" value="1"/>
</dbReference>
<dbReference type="PANTHER" id="PTHR22893:SF98">
    <property type="entry name" value="OXIDOREDUCTASE"/>
    <property type="match status" value="1"/>
</dbReference>
<feature type="domain" description="NADH:flavin oxidoreductase/NADH oxidase N-terminal" evidence="4">
    <location>
        <begin position="9"/>
        <end position="344"/>
    </location>
</feature>
<comment type="similarity">
    <text evidence="2">Belongs to the NADH:flavin oxidoreductase/NADH oxidase family.</text>
</comment>
<dbReference type="FunFam" id="3.20.20.70:FF:000059">
    <property type="entry name" value="N-ethylmaleimide reductase, FMN-linked"/>
    <property type="match status" value="1"/>
</dbReference>
<name>A0A2P2E1U0_9LEPT</name>
<evidence type="ECO:0000259" key="4">
    <source>
        <dbReference type="Pfam" id="PF00724"/>
    </source>
</evidence>
<dbReference type="InterPro" id="IPR013785">
    <property type="entry name" value="Aldolase_TIM"/>
</dbReference>
<accession>A0A2P2E1U0</accession>
<dbReference type="OrthoDB" id="9772736at2"/>
<dbReference type="AlphaFoldDB" id="A0A2P2E1U0"/>
<dbReference type="Proteomes" id="UP000245133">
    <property type="component" value="Unassembled WGS sequence"/>
</dbReference>
<dbReference type="PANTHER" id="PTHR22893">
    <property type="entry name" value="NADH OXIDOREDUCTASE-RELATED"/>
    <property type="match status" value="1"/>
</dbReference>
<evidence type="ECO:0000256" key="3">
    <source>
        <dbReference type="ARBA" id="ARBA00023002"/>
    </source>
</evidence>
<dbReference type="EMBL" id="BFBB01000007">
    <property type="protein sequence ID" value="GBF50766.1"/>
    <property type="molecule type" value="Genomic_DNA"/>
</dbReference>
<dbReference type="GO" id="GO:0010181">
    <property type="term" value="F:FMN binding"/>
    <property type="evidence" value="ECO:0007669"/>
    <property type="project" value="InterPro"/>
</dbReference>
<evidence type="ECO:0000256" key="1">
    <source>
        <dbReference type="ARBA" id="ARBA00001917"/>
    </source>
</evidence>
<dbReference type="CDD" id="cd02933">
    <property type="entry name" value="OYE_like_FMN"/>
    <property type="match status" value="1"/>
</dbReference>
<comment type="caution">
    <text evidence="5">The sequence shown here is derived from an EMBL/GenBank/DDBJ whole genome shotgun (WGS) entry which is preliminary data.</text>
</comment>
<sequence>MTEVSSSLGFGKKQLSHRIVLAPLTRMRSAQPGDIPTELNAEYYGQRASQGGFLITEATQISKQGKGYPATPGIHSDEQVEGWKKVTEAVHAKGGIIFLQLWHVGRISHSSLHPEDGLPVAPSPIAPAGKTMTADFKQAPYETPRALEIEDLEKILADYRRASENAKKAGFDGVEIHMANGYLLDQFLQNGSNQRSDEYGGSIENRLKFPLRVLDEVTKVWSVDEVGVRISPYGTFNSMSDSDPIPLFESLIKEFNARKILYVHAIEPRASMAGGAETVIADVPSTSELFRKHFQGIWISAGGYTPELAKEGIAKGNTDLVAFGRYFISNPDLPKRVIHGIELNPYNRKTFYGGGKEGYTDYPFAS</sequence>
<keyword evidence="3" id="KW-0560">Oxidoreductase</keyword>
<proteinExistence type="inferred from homology"/>
<gene>
    <name evidence="5" type="primary">nemA</name>
    <name evidence="5" type="ORF">LPTSP4_22930</name>
</gene>
<dbReference type="Gene3D" id="3.20.20.70">
    <property type="entry name" value="Aldolase class I"/>
    <property type="match status" value="1"/>
</dbReference>
<evidence type="ECO:0000313" key="6">
    <source>
        <dbReference type="Proteomes" id="UP000245133"/>
    </source>
</evidence>